<protein>
    <recommendedName>
        <fullName evidence="1">MoaF-like domain-containing protein</fullName>
    </recommendedName>
</protein>
<dbReference type="Proteomes" id="UP000255467">
    <property type="component" value="Unassembled WGS sequence"/>
</dbReference>
<feature type="domain" description="MoaF-like" evidence="1">
    <location>
        <begin position="83"/>
        <end position="160"/>
    </location>
</feature>
<proteinExistence type="predicted"/>
<name>A0A378YPR8_9NOCA</name>
<accession>A0A378YPR8</accession>
<evidence type="ECO:0000313" key="2">
    <source>
        <dbReference type="EMBL" id="SUA78763.1"/>
    </source>
</evidence>
<evidence type="ECO:0000259" key="1">
    <source>
        <dbReference type="Pfam" id="PF22036"/>
    </source>
</evidence>
<dbReference type="AlphaFoldDB" id="A0A378YPR8"/>
<keyword evidence="3" id="KW-1185">Reference proteome</keyword>
<dbReference type="EMBL" id="UGRY01000002">
    <property type="protein sequence ID" value="SUA78763.1"/>
    <property type="molecule type" value="Genomic_DNA"/>
</dbReference>
<gene>
    <name evidence="2" type="ORF">NCTC1934_03502</name>
</gene>
<organism evidence="2 3">
    <name type="scientific">Nocardia otitidiscaviarum</name>
    <dbReference type="NCBI Taxonomy" id="1823"/>
    <lineage>
        <taxon>Bacteria</taxon>
        <taxon>Bacillati</taxon>
        <taxon>Actinomycetota</taxon>
        <taxon>Actinomycetes</taxon>
        <taxon>Mycobacteriales</taxon>
        <taxon>Nocardiaceae</taxon>
        <taxon>Nocardia</taxon>
    </lineage>
</organism>
<reference evidence="2 3" key="1">
    <citation type="submission" date="2018-06" db="EMBL/GenBank/DDBJ databases">
        <authorList>
            <consortium name="Pathogen Informatics"/>
            <person name="Doyle S."/>
        </authorList>
    </citation>
    <scope>NUCLEOTIDE SEQUENCE [LARGE SCALE GENOMIC DNA]</scope>
    <source>
        <strain evidence="2 3">NCTC1934</strain>
    </source>
</reference>
<dbReference type="Pfam" id="PF22036">
    <property type="entry name" value="MoaF_like"/>
    <property type="match status" value="1"/>
</dbReference>
<sequence>MLTAFGAFVRLAILGRTLSAVRRPEVGSRTEGAAVRRTLVSVVLAAVLLSSVACVANPPPPQRASDTDTPAGVATATLPVTLAGKTVRVSYDSGTALTLAFAADGASVVRSGTDRPIATAPATVTALDPGVFLVTWAEADGIASQVQDFRTGTVHGTWAHRPDPAAPFTIETRTGTVRLAD</sequence>
<dbReference type="InterPro" id="IPR053892">
    <property type="entry name" value="MoaF-like"/>
</dbReference>
<evidence type="ECO:0000313" key="3">
    <source>
        <dbReference type="Proteomes" id="UP000255467"/>
    </source>
</evidence>